<evidence type="ECO:0000256" key="4">
    <source>
        <dbReference type="ARBA" id="ARBA00022670"/>
    </source>
</evidence>
<dbReference type="Proteomes" id="UP000262538">
    <property type="component" value="Unassembled WGS sequence"/>
</dbReference>
<feature type="compositionally biased region" description="Basic and acidic residues" evidence="7">
    <location>
        <begin position="708"/>
        <end position="722"/>
    </location>
</feature>
<dbReference type="PRINTS" id="PR00862">
    <property type="entry name" value="PROLIGOPTASE"/>
</dbReference>
<dbReference type="InterPro" id="IPR023302">
    <property type="entry name" value="Pept_S9A_N"/>
</dbReference>
<evidence type="ECO:0000259" key="9">
    <source>
        <dbReference type="Pfam" id="PF02897"/>
    </source>
</evidence>
<dbReference type="InterPro" id="IPR001375">
    <property type="entry name" value="Peptidase_S9_cat"/>
</dbReference>
<proteinExistence type="inferred from homology"/>
<dbReference type="InterPro" id="IPR029058">
    <property type="entry name" value="AB_hydrolase_fold"/>
</dbReference>
<protein>
    <recommendedName>
        <fullName evidence="3">prolyl oligopeptidase</fullName>
        <ecNumber evidence="3">3.4.21.26</ecNumber>
    </recommendedName>
</protein>
<dbReference type="EC" id="3.4.21.26" evidence="3"/>
<gene>
    <name evidence="10" type="ORF">DI270_007985</name>
</gene>
<dbReference type="Gene3D" id="3.40.50.1820">
    <property type="entry name" value="alpha/beta hydrolase"/>
    <property type="match status" value="1"/>
</dbReference>
<name>A0ABX9LNQ5_9ACTN</name>
<feature type="domain" description="Peptidase S9A N-terminal" evidence="9">
    <location>
        <begin position="15"/>
        <end position="433"/>
    </location>
</feature>
<dbReference type="RefSeq" id="WP_111699173.1">
    <property type="nucleotide sequence ID" value="NZ_QFZU02000031.1"/>
</dbReference>
<dbReference type="Pfam" id="PF00326">
    <property type="entry name" value="Peptidase_S9"/>
    <property type="match status" value="1"/>
</dbReference>
<evidence type="ECO:0000313" key="10">
    <source>
        <dbReference type="EMBL" id="RGA05633.1"/>
    </source>
</evidence>
<dbReference type="InterPro" id="IPR002471">
    <property type="entry name" value="Pept_S9_AS"/>
</dbReference>
<evidence type="ECO:0000256" key="6">
    <source>
        <dbReference type="ARBA" id="ARBA00022825"/>
    </source>
</evidence>
<dbReference type="EMBL" id="QFZU02000031">
    <property type="protein sequence ID" value="RGA05633.1"/>
    <property type="molecule type" value="Genomic_DNA"/>
</dbReference>
<evidence type="ECO:0000256" key="2">
    <source>
        <dbReference type="ARBA" id="ARBA00005228"/>
    </source>
</evidence>
<organism evidence="10 11">
    <name type="scientific">Microbispora triticiradicis</name>
    <dbReference type="NCBI Taxonomy" id="2200763"/>
    <lineage>
        <taxon>Bacteria</taxon>
        <taxon>Bacillati</taxon>
        <taxon>Actinomycetota</taxon>
        <taxon>Actinomycetes</taxon>
        <taxon>Streptosporangiales</taxon>
        <taxon>Streptosporangiaceae</taxon>
        <taxon>Microbispora</taxon>
    </lineage>
</organism>
<evidence type="ECO:0000259" key="8">
    <source>
        <dbReference type="Pfam" id="PF00326"/>
    </source>
</evidence>
<feature type="domain" description="Peptidase S9 prolyl oligopeptidase catalytic" evidence="8">
    <location>
        <begin position="497"/>
        <end position="705"/>
    </location>
</feature>
<keyword evidence="6" id="KW-0720">Serine protease</keyword>
<dbReference type="InterPro" id="IPR002470">
    <property type="entry name" value="Peptidase_S9A"/>
</dbReference>
<dbReference type="Pfam" id="PF02897">
    <property type="entry name" value="Peptidase_S9_N"/>
    <property type="match status" value="1"/>
</dbReference>
<dbReference type="PROSITE" id="PS00708">
    <property type="entry name" value="PRO_ENDOPEP_SER"/>
    <property type="match status" value="1"/>
</dbReference>
<dbReference type="PANTHER" id="PTHR42881:SF2">
    <property type="entry name" value="PROLYL ENDOPEPTIDASE"/>
    <property type="match status" value="1"/>
</dbReference>
<evidence type="ECO:0000256" key="7">
    <source>
        <dbReference type="SAM" id="MobiDB-lite"/>
    </source>
</evidence>
<evidence type="ECO:0000256" key="1">
    <source>
        <dbReference type="ARBA" id="ARBA00001070"/>
    </source>
</evidence>
<accession>A0ABX9LNQ5</accession>
<reference evidence="10 11" key="1">
    <citation type="submission" date="2018-08" db="EMBL/GenBank/DDBJ databases">
        <title>Microbispora. triticiradicis sp. nov., a novel actinomycete isolated from the root of wheat (Triticum aestivum L.)).</title>
        <authorList>
            <person name="Han C."/>
        </authorList>
    </citation>
    <scope>NUCLEOTIDE SEQUENCE [LARGE SCALE GENOMIC DNA]</scope>
    <source>
        <strain evidence="10 11">NEAU-HRDPA2-9</strain>
    </source>
</reference>
<comment type="catalytic activity">
    <reaction evidence="1">
        <text>Hydrolysis of Pro-|-Xaa &gt;&gt; Ala-|-Xaa in oligopeptides.</text>
        <dbReference type="EC" id="3.4.21.26"/>
    </reaction>
</comment>
<dbReference type="PANTHER" id="PTHR42881">
    <property type="entry name" value="PROLYL ENDOPEPTIDASE"/>
    <property type="match status" value="1"/>
</dbReference>
<dbReference type="InterPro" id="IPR051167">
    <property type="entry name" value="Prolyl_oligopep/macrocyclase"/>
</dbReference>
<feature type="region of interest" description="Disordered" evidence="7">
    <location>
        <begin position="703"/>
        <end position="736"/>
    </location>
</feature>
<keyword evidence="4" id="KW-0645">Protease</keyword>
<comment type="similarity">
    <text evidence="2">Belongs to the peptidase S9A family.</text>
</comment>
<evidence type="ECO:0000256" key="3">
    <source>
        <dbReference type="ARBA" id="ARBA00011897"/>
    </source>
</evidence>
<dbReference type="SUPFAM" id="SSF50993">
    <property type="entry name" value="Peptidase/esterase 'gauge' domain"/>
    <property type="match status" value="1"/>
</dbReference>
<comment type="caution">
    <text evidence="10">The sequence shown here is derived from an EMBL/GenBank/DDBJ whole genome shotgun (WGS) entry which is preliminary data.</text>
</comment>
<sequence length="736" mass="80166">MARLFYPAAFRGDIVEDLFGFPVSDPYRWLENGDDPRVREWAEAQDRLFRTCRAGWRERRSWAALVDQVSSYGVSEPPMARGPFLFLTEWPRGDEQRRLLVVDAEGNRRVLVDPGRIDPSGQTGLHAWWPSREGERVAVQMEVAEQPGSDIVVLDARTGETVDGPLPRARNTSLAWLPGGDAFYYVSRVPDEDLAPGDTRLHRRVRLHRIGTPDRRDPVVFGGEDAPDHYYGLTISADGRFMAITATAGPAPRNDVYVADLTGPEAPRFVRFVDGDALGARVLPRFLPDGDLLLVTDHQAPCGRVCVARRHDTVPNARHDAGPAPRYDTDPAAWRDLVAEDPEAPLDECVVLDDPALARPLLLVARARHGTSTLTLHDLGTGRPLTDLPLPGAGVVSSLRTALPHGRRAWFGYCDATTPPAVYRYDGVTGTVEHEAGATAGRTPEIRSRVVRYRAGDGTEIPLFLFTPAGRLEGPRPTLLYGYGSFGMPMRPWFFPAAAAWVAAGGIYAVACVRGGGEEGQRWHDAGRGPHKHRAIGDFNDAAAWLTGTGMTTRDRLASYGQSAGGLLVTAAAVRRPDLYAAVVAEGPLCDMARYERFGLGRTWTEEFGTATDPEQLRWLLEYSPYHHVTPGTSYPAFLLTGAVTDLQTGEAHVTKMCAALQHATGGDRPILMRRDPGTAHAASPASKERALTADILAFAAEHTGLSPDRHGGTNRSGDRRSVLVNPPEGTYVSGA</sequence>
<evidence type="ECO:0000313" key="11">
    <source>
        <dbReference type="Proteomes" id="UP000262538"/>
    </source>
</evidence>
<keyword evidence="5" id="KW-0378">Hydrolase</keyword>
<dbReference type="Gene3D" id="2.130.10.120">
    <property type="entry name" value="Prolyl oligopeptidase, N-terminal domain"/>
    <property type="match status" value="1"/>
</dbReference>
<keyword evidence="11" id="KW-1185">Reference proteome</keyword>
<dbReference type="SUPFAM" id="SSF53474">
    <property type="entry name" value="alpha/beta-Hydrolases"/>
    <property type="match status" value="1"/>
</dbReference>
<evidence type="ECO:0000256" key="5">
    <source>
        <dbReference type="ARBA" id="ARBA00022801"/>
    </source>
</evidence>